<name>A0ACC0CWU8_9PEZI</name>
<keyword evidence="2" id="KW-1185">Reference proteome</keyword>
<accession>A0ACC0CWU8</accession>
<proteinExistence type="predicted"/>
<dbReference type="EMBL" id="MU394333">
    <property type="protein sequence ID" value="KAI6084770.1"/>
    <property type="molecule type" value="Genomic_DNA"/>
</dbReference>
<evidence type="ECO:0000313" key="2">
    <source>
        <dbReference type="Proteomes" id="UP001497680"/>
    </source>
</evidence>
<comment type="caution">
    <text evidence="1">The sequence shown here is derived from an EMBL/GenBank/DDBJ whole genome shotgun (WGS) entry which is preliminary data.</text>
</comment>
<reference evidence="1 2" key="1">
    <citation type="journal article" date="2022" name="New Phytol.">
        <title>Ecological generalism drives hyperdiversity of secondary metabolite gene clusters in xylarialean endophytes.</title>
        <authorList>
            <person name="Franco M.E.E."/>
            <person name="Wisecaver J.H."/>
            <person name="Arnold A.E."/>
            <person name="Ju Y.M."/>
            <person name="Slot J.C."/>
            <person name="Ahrendt S."/>
            <person name="Moore L.P."/>
            <person name="Eastman K.E."/>
            <person name="Scott K."/>
            <person name="Konkel Z."/>
            <person name="Mondo S.J."/>
            <person name="Kuo A."/>
            <person name="Hayes R.D."/>
            <person name="Haridas S."/>
            <person name="Andreopoulos B."/>
            <person name="Riley R."/>
            <person name="LaButti K."/>
            <person name="Pangilinan J."/>
            <person name="Lipzen A."/>
            <person name="Amirebrahimi M."/>
            <person name="Yan J."/>
            <person name="Adam C."/>
            <person name="Keymanesh K."/>
            <person name="Ng V."/>
            <person name="Louie K."/>
            <person name="Northen T."/>
            <person name="Drula E."/>
            <person name="Henrissat B."/>
            <person name="Hsieh H.M."/>
            <person name="Youens-Clark K."/>
            <person name="Lutzoni F."/>
            <person name="Miadlikowska J."/>
            <person name="Eastwood D.C."/>
            <person name="Hamelin R.C."/>
            <person name="Grigoriev I.V."/>
            <person name="U'Ren J.M."/>
        </authorList>
    </citation>
    <scope>NUCLEOTIDE SEQUENCE [LARGE SCALE GENOMIC DNA]</scope>
    <source>
        <strain evidence="1 2">ER1909</strain>
    </source>
</reference>
<dbReference type="Proteomes" id="UP001497680">
    <property type="component" value="Unassembled WGS sequence"/>
</dbReference>
<gene>
    <name evidence="1" type="ORF">F4821DRAFT_270987</name>
</gene>
<evidence type="ECO:0000313" key="1">
    <source>
        <dbReference type="EMBL" id="KAI6084770.1"/>
    </source>
</evidence>
<organism evidence="1 2">
    <name type="scientific">Hypoxylon rubiginosum</name>
    <dbReference type="NCBI Taxonomy" id="110542"/>
    <lineage>
        <taxon>Eukaryota</taxon>
        <taxon>Fungi</taxon>
        <taxon>Dikarya</taxon>
        <taxon>Ascomycota</taxon>
        <taxon>Pezizomycotina</taxon>
        <taxon>Sordariomycetes</taxon>
        <taxon>Xylariomycetidae</taxon>
        <taxon>Xylariales</taxon>
        <taxon>Hypoxylaceae</taxon>
        <taxon>Hypoxylon</taxon>
    </lineage>
</organism>
<sequence length="475" mass="52419">MSGEVLTKLATGQSNIADEATLAALDYQPGSDLEKKLVRKADLLLIPTLWLMCVLCFMDRSNIGNANAAGMGKDLGLSDTNYSMLITVFFIAYCIWEIPSNVILARCPLPSLYLPGLMIVWGAIVCAMSTMETYGHVLVCRVFLAIIEAGFPPGVLYIMTTWYKKSEIGKRWCLFYTAICFSGAASGLISGAVISGLEGVNGRRGWRWLFLVEGIVTIAFAIFAMFILPDYPHTPSKRFSEEERRLAVARILHDRAETVHTKKLTAIQSVKAALADLRLYLFAGVFILQNGSTTVSYFIPTVLASMGYKGTAQQWMTVPIWATGVVFLLVFPYVSDRVGNRHWFVVLGLSTGLISAIICVSVHVDVVRYVFLCFYIAGLYMTYPLVLTWASETINQPAEKRAVVIAFVNSAGSLSSTYGGYIWPSSDAPEYKTGFITVSIFIGLALIIAIFLPLLARRVPKFTTKAERELELEVD</sequence>
<protein>
    <submittedName>
        <fullName evidence="1">Retrograde regulation protein 2</fullName>
    </submittedName>
</protein>